<dbReference type="RefSeq" id="WP_076346975.1">
    <property type="nucleotide sequence ID" value="NZ_FTOO01000006.1"/>
</dbReference>
<gene>
    <name evidence="1" type="ORF">SAMN05421799_10675</name>
</gene>
<evidence type="ECO:0008006" key="3">
    <source>
        <dbReference type="Google" id="ProtNLM"/>
    </source>
</evidence>
<dbReference type="EMBL" id="FTOO01000006">
    <property type="protein sequence ID" value="SIS89034.1"/>
    <property type="molecule type" value="Genomic_DNA"/>
</dbReference>
<evidence type="ECO:0000313" key="1">
    <source>
        <dbReference type="EMBL" id="SIS89034.1"/>
    </source>
</evidence>
<organism evidence="1 2">
    <name type="scientific">Alicyclobacillus vulcanalis</name>
    <dbReference type="NCBI Taxonomy" id="252246"/>
    <lineage>
        <taxon>Bacteria</taxon>
        <taxon>Bacillati</taxon>
        <taxon>Bacillota</taxon>
        <taxon>Bacilli</taxon>
        <taxon>Bacillales</taxon>
        <taxon>Alicyclobacillaceae</taxon>
        <taxon>Alicyclobacillus</taxon>
    </lineage>
</organism>
<dbReference type="AlphaFoldDB" id="A0A1N7MSC0"/>
<dbReference type="Proteomes" id="UP000186156">
    <property type="component" value="Unassembled WGS sequence"/>
</dbReference>
<sequence length="87" mass="10414">MSRIKVKVDKLEEIQRQRGWTDTELASRLNITRTQLWRVKQPDGDPNHVDPGQKFISNVLRLFPDKPFEYFFEIDVGDEEVKRRERA</sequence>
<name>A0A1N7MSC0_9BACL</name>
<dbReference type="STRING" id="252246.SAMN05421799_10675"/>
<proteinExistence type="predicted"/>
<accession>A0A1N7MSC0</accession>
<evidence type="ECO:0000313" key="2">
    <source>
        <dbReference type="Proteomes" id="UP000186156"/>
    </source>
</evidence>
<reference evidence="2" key="1">
    <citation type="submission" date="2017-01" db="EMBL/GenBank/DDBJ databases">
        <authorList>
            <person name="Varghese N."/>
            <person name="Submissions S."/>
        </authorList>
    </citation>
    <scope>NUCLEOTIDE SEQUENCE [LARGE SCALE GENOMIC DNA]</scope>
    <source>
        <strain evidence="2">DSM 16176</strain>
    </source>
</reference>
<dbReference type="OrthoDB" id="2679690at2"/>
<protein>
    <recommendedName>
        <fullName evidence="3">HTH cro/C1-type domain-containing protein</fullName>
    </recommendedName>
</protein>
<keyword evidence="2" id="KW-1185">Reference proteome</keyword>